<reference evidence="1 2" key="1">
    <citation type="submission" date="2020-02" db="EMBL/GenBank/DDBJ databases">
        <authorList>
            <person name="Ma Q."/>
            <person name="Huang Y."/>
            <person name="Song X."/>
            <person name="Pei D."/>
        </authorList>
    </citation>
    <scope>NUCLEOTIDE SEQUENCE [LARGE SCALE GENOMIC DNA]</scope>
    <source>
        <strain evidence="1">Sxm20200214</strain>
        <tissue evidence="1">Leaf</tissue>
    </source>
</reference>
<sequence length="69" mass="7981">MLSCTDHWSFLADKERRGRMVTLETTALLEQLKIMVCEDYGVDHMLVNAEFSHEMVNQRGNPSIIIINE</sequence>
<organism evidence="1 2">
    <name type="scientific">Brassica carinata</name>
    <name type="common">Ethiopian mustard</name>
    <name type="synonym">Abyssinian cabbage</name>
    <dbReference type="NCBI Taxonomy" id="52824"/>
    <lineage>
        <taxon>Eukaryota</taxon>
        <taxon>Viridiplantae</taxon>
        <taxon>Streptophyta</taxon>
        <taxon>Embryophyta</taxon>
        <taxon>Tracheophyta</taxon>
        <taxon>Spermatophyta</taxon>
        <taxon>Magnoliopsida</taxon>
        <taxon>eudicotyledons</taxon>
        <taxon>Gunneridae</taxon>
        <taxon>Pentapetalae</taxon>
        <taxon>rosids</taxon>
        <taxon>malvids</taxon>
        <taxon>Brassicales</taxon>
        <taxon>Brassicaceae</taxon>
        <taxon>Brassiceae</taxon>
        <taxon>Brassica</taxon>
    </lineage>
</organism>
<name>A0A8X7UWU4_BRACI</name>
<evidence type="ECO:0000313" key="2">
    <source>
        <dbReference type="Proteomes" id="UP000886595"/>
    </source>
</evidence>
<dbReference type="Proteomes" id="UP000886595">
    <property type="component" value="Unassembled WGS sequence"/>
</dbReference>
<evidence type="ECO:0000313" key="1">
    <source>
        <dbReference type="EMBL" id="KAG2291411.1"/>
    </source>
</evidence>
<dbReference type="EMBL" id="JAAMPC010000009">
    <property type="protein sequence ID" value="KAG2291411.1"/>
    <property type="molecule type" value="Genomic_DNA"/>
</dbReference>
<dbReference type="AlphaFoldDB" id="A0A8X7UWU4"/>
<keyword evidence="2" id="KW-1185">Reference proteome</keyword>
<comment type="caution">
    <text evidence="1">The sequence shown here is derived from an EMBL/GenBank/DDBJ whole genome shotgun (WGS) entry which is preliminary data.</text>
</comment>
<dbReference type="OrthoDB" id="1099759at2759"/>
<gene>
    <name evidence="1" type="ORF">Bca52824_038080</name>
</gene>
<proteinExistence type="predicted"/>
<accession>A0A8X7UWU4</accession>
<protein>
    <submittedName>
        <fullName evidence="1">Uncharacterized protein</fullName>
    </submittedName>
</protein>